<sequence>MFNMLKTISLLVYISFIHTIYIGKLNPYFKKEAGNLLAAAAVPVAVPTATATENITKVRPMRGKQCNFKCDCFFSHSVKNDNICVPIWIKPLGL</sequence>
<dbReference type="EMBL" id="MN740460">
    <property type="protein sequence ID" value="QHU27657.1"/>
    <property type="molecule type" value="Genomic_DNA"/>
</dbReference>
<name>A0A6C0LB52_9ZZZZ</name>
<dbReference type="AlphaFoldDB" id="A0A6C0LB52"/>
<organism evidence="1">
    <name type="scientific">viral metagenome</name>
    <dbReference type="NCBI Taxonomy" id="1070528"/>
    <lineage>
        <taxon>unclassified sequences</taxon>
        <taxon>metagenomes</taxon>
        <taxon>organismal metagenomes</taxon>
    </lineage>
</organism>
<evidence type="ECO:0000313" key="1">
    <source>
        <dbReference type="EMBL" id="QHU27657.1"/>
    </source>
</evidence>
<reference evidence="1" key="1">
    <citation type="journal article" date="2020" name="Nature">
        <title>Giant virus diversity and host interactions through global metagenomics.</title>
        <authorList>
            <person name="Schulz F."/>
            <person name="Roux S."/>
            <person name="Paez-Espino D."/>
            <person name="Jungbluth S."/>
            <person name="Walsh D.A."/>
            <person name="Denef V.J."/>
            <person name="McMahon K.D."/>
            <person name="Konstantinidis K.T."/>
            <person name="Eloe-Fadrosh E.A."/>
            <person name="Kyrpides N.C."/>
            <person name="Woyke T."/>
        </authorList>
    </citation>
    <scope>NUCLEOTIDE SEQUENCE</scope>
    <source>
        <strain evidence="1">GVMAG-M-3300027769-26</strain>
    </source>
</reference>
<proteinExistence type="predicted"/>
<accession>A0A6C0LB52</accession>
<protein>
    <submittedName>
        <fullName evidence="1">Uncharacterized protein</fullName>
    </submittedName>
</protein>